<gene>
    <name evidence="5" type="ORF">BT96DRAFT_966267</name>
</gene>
<proteinExistence type="predicted"/>
<dbReference type="PANTHER" id="PTHR13200">
    <property type="entry name" value="EEF1A LYSINE METHYLTRANSFERASE 1"/>
    <property type="match status" value="1"/>
</dbReference>
<dbReference type="CDD" id="cd02440">
    <property type="entry name" value="AdoMet_MTases"/>
    <property type="match status" value="1"/>
</dbReference>
<dbReference type="InterPro" id="IPR019369">
    <property type="entry name" value="Efm5/EEF1AKMT1"/>
</dbReference>
<accession>A0A6A4HGY7</accession>
<evidence type="ECO:0000313" key="6">
    <source>
        <dbReference type="Proteomes" id="UP000799118"/>
    </source>
</evidence>
<dbReference type="SUPFAM" id="SSF53335">
    <property type="entry name" value="S-adenosyl-L-methionine-dependent methyltransferases"/>
    <property type="match status" value="1"/>
</dbReference>
<dbReference type="Proteomes" id="UP000799118">
    <property type="component" value="Unassembled WGS sequence"/>
</dbReference>
<protein>
    <recommendedName>
        <fullName evidence="7">N6-adenine methyltransferase</fullName>
    </recommendedName>
</protein>
<dbReference type="Gene3D" id="3.40.50.150">
    <property type="entry name" value="Vaccinia Virus protein VP39"/>
    <property type="match status" value="1"/>
</dbReference>
<dbReference type="PANTHER" id="PTHR13200:SF0">
    <property type="entry name" value="EEF1A LYSINE METHYLTRANSFERASE 1"/>
    <property type="match status" value="1"/>
</dbReference>
<reference evidence="5" key="1">
    <citation type="journal article" date="2019" name="Environ. Microbiol.">
        <title>Fungal ecological strategies reflected in gene transcription - a case study of two litter decomposers.</title>
        <authorList>
            <person name="Barbi F."/>
            <person name="Kohler A."/>
            <person name="Barry K."/>
            <person name="Baskaran P."/>
            <person name="Daum C."/>
            <person name="Fauchery L."/>
            <person name="Ihrmark K."/>
            <person name="Kuo A."/>
            <person name="LaButti K."/>
            <person name="Lipzen A."/>
            <person name="Morin E."/>
            <person name="Grigoriev I.V."/>
            <person name="Henrissat B."/>
            <person name="Lindahl B."/>
            <person name="Martin F."/>
        </authorList>
    </citation>
    <scope>NUCLEOTIDE SEQUENCE</scope>
    <source>
        <strain evidence="5">JB14</strain>
    </source>
</reference>
<dbReference type="Pfam" id="PF10237">
    <property type="entry name" value="N6-adenineMlase"/>
    <property type="match status" value="1"/>
</dbReference>
<dbReference type="InterPro" id="IPR041370">
    <property type="entry name" value="Mlase_EEF1AKMT1/ZCCHC4"/>
</dbReference>
<evidence type="ECO:0000256" key="3">
    <source>
        <dbReference type="ARBA" id="ARBA00022603"/>
    </source>
</evidence>
<keyword evidence="3" id="KW-0489">Methyltransferase</keyword>
<organism evidence="5 6">
    <name type="scientific">Gymnopus androsaceus JB14</name>
    <dbReference type="NCBI Taxonomy" id="1447944"/>
    <lineage>
        <taxon>Eukaryota</taxon>
        <taxon>Fungi</taxon>
        <taxon>Dikarya</taxon>
        <taxon>Basidiomycota</taxon>
        <taxon>Agaricomycotina</taxon>
        <taxon>Agaricomycetes</taxon>
        <taxon>Agaricomycetidae</taxon>
        <taxon>Agaricales</taxon>
        <taxon>Marasmiineae</taxon>
        <taxon>Omphalotaceae</taxon>
        <taxon>Gymnopus</taxon>
    </lineage>
</organism>
<dbReference type="GO" id="GO:0005737">
    <property type="term" value="C:cytoplasm"/>
    <property type="evidence" value="ECO:0007669"/>
    <property type="project" value="UniProtKB-SubCell"/>
</dbReference>
<dbReference type="InterPro" id="IPR029063">
    <property type="entry name" value="SAM-dependent_MTases_sf"/>
</dbReference>
<dbReference type="InterPro" id="IPR002052">
    <property type="entry name" value="DNA_methylase_N6_adenine_CS"/>
</dbReference>
<keyword evidence="6" id="KW-1185">Reference proteome</keyword>
<comment type="subcellular location">
    <subcellularLocation>
        <location evidence="1">Cytoplasm</location>
    </subcellularLocation>
</comment>
<dbReference type="GO" id="GO:0016279">
    <property type="term" value="F:protein-lysine N-methyltransferase activity"/>
    <property type="evidence" value="ECO:0007669"/>
    <property type="project" value="InterPro"/>
</dbReference>
<dbReference type="OrthoDB" id="206354at2759"/>
<evidence type="ECO:0000313" key="5">
    <source>
        <dbReference type="EMBL" id="KAE9397256.1"/>
    </source>
</evidence>
<evidence type="ECO:0000256" key="1">
    <source>
        <dbReference type="ARBA" id="ARBA00004496"/>
    </source>
</evidence>
<keyword evidence="2" id="KW-0963">Cytoplasm</keyword>
<evidence type="ECO:0008006" key="7">
    <source>
        <dbReference type="Google" id="ProtNLM"/>
    </source>
</evidence>
<evidence type="ECO:0000256" key="4">
    <source>
        <dbReference type="ARBA" id="ARBA00022679"/>
    </source>
</evidence>
<dbReference type="GO" id="GO:0032259">
    <property type="term" value="P:methylation"/>
    <property type="evidence" value="ECO:0007669"/>
    <property type="project" value="UniProtKB-KW"/>
</dbReference>
<sequence>MLSVDEYKIAFGEDWQLSQFWYTTPFANRLAESIYQICPDSSTNVAFLCCPTGFVAFQHLYGPRNTTRLLEFDQRFSVLAPELFVPYDINEPDDFPDSLKCSVDIAVVDPPYLNERTNQKLAQTLRQILRPNGKLIILTSKSVEPVLHEIYSEAPLGPLRECALVVEHGRLANDFACWGSWNGAENFGEEFAEEY</sequence>
<dbReference type="GO" id="GO:0003676">
    <property type="term" value="F:nucleic acid binding"/>
    <property type="evidence" value="ECO:0007669"/>
    <property type="project" value="InterPro"/>
</dbReference>
<dbReference type="EMBL" id="ML769500">
    <property type="protein sequence ID" value="KAE9397256.1"/>
    <property type="molecule type" value="Genomic_DNA"/>
</dbReference>
<evidence type="ECO:0000256" key="2">
    <source>
        <dbReference type="ARBA" id="ARBA00022490"/>
    </source>
</evidence>
<dbReference type="AlphaFoldDB" id="A0A6A4HGY7"/>
<dbReference type="PROSITE" id="PS00092">
    <property type="entry name" value="N6_MTASE"/>
    <property type="match status" value="1"/>
</dbReference>
<name>A0A6A4HGY7_9AGAR</name>
<keyword evidence="4" id="KW-0808">Transferase</keyword>